<feature type="chain" id="PRO_5043001849" description="Apple domain-containing protein" evidence="1">
    <location>
        <begin position="17"/>
        <end position="152"/>
    </location>
</feature>
<proteinExistence type="predicted"/>
<keyword evidence="1" id="KW-0732">Signal</keyword>
<protein>
    <recommendedName>
        <fullName evidence="4">Apple domain-containing protein</fullName>
    </recommendedName>
</protein>
<reference evidence="2" key="1">
    <citation type="submission" date="2023-08" db="EMBL/GenBank/DDBJ databases">
        <title>Black Yeasts Isolated from many extreme environments.</title>
        <authorList>
            <person name="Coleine C."/>
            <person name="Stajich J.E."/>
            <person name="Selbmann L."/>
        </authorList>
    </citation>
    <scope>NUCLEOTIDE SEQUENCE</scope>
    <source>
        <strain evidence="2">CCFEE 5810</strain>
    </source>
</reference>
<dbReference type="Proteomes" id="UP001310594">
    <property type="component" value="Unassembled WGS sequence"/>
</dbReference>
<evidence type="ECO:0000256" key="1">
    <source>
        <dbReference type="SAM" id="SignalP"/>
    </source>
</evidence>
<name>A0AAN7W5F3_9PEZI</name>
<dbReference type="EMBL" id="JAVRQU010000008">
    <property type="protein sequence ID" value="KAK5699536.1"/>
    <property type="molecule type" value="Genomic_DNA"/>
</dbReference>
<accession>A0AAN7W5F3</accession>
<dbReference type="AlphaFoldDB" id="A0AAN7W5F3"/>
<sequence>MKTFALFVGILPLLAASIPLTPSAGGPAFVPIPANCTIINPLPHADCGAGNTNGYMPTSNFSSSHLLYSAYFSANYNQSTQAQMCLEQCYGYGTGCVSALVAYQVGYHVSSGNYTSPTACFLYDAYLDPNKFVAAPEGQYVNETAGNIYCPL</sequence>
<gene>
    <name evidence="2" type="ORF">LTR97_005664</name>
</gene>
<evidence type="ECO:0000313" key="2">
    <source>
        <dbReference type="EMBL" id="KAK5699536.1"/>
    </source>
</evidence>
<evidence type="ECO:0008006" key="4">
    <source>
        <dbReference type="Google" id="ProtNLM"/>
    </source>
</evidence>
<feature type="signal peptide" evidence="1">
    <location>
        <begin position="1"/>
        <end position="16"/>
    </location>
</feature>
<organism evidence="2 3">
    <name type="scientific">Elasticomyces elasticus</name>
    <dbReference type="NCBI Taxonomy" id="574655"/>
    <lineage>
        <taxon>Eukaryota</taxon>
        <taxon>Fungi</taxon>
        <taxon>Dikarya</taxon>
        <taxon>Ascomycota</taxon>
        <taxon>Pezizomycotina</taxon>
        <taxon>Dothideomycetes</taxon>
        <taxon>Dothideomycetidae</taxon>
        <taxon>Mycosphaerellales</taxon>
        <taxon>Teratosphaeriaceae</taxon>
        <taxon>Elasticomyces</taxon>
    </lineage>
</organism>
<evidence type="ECO:0000313" key="3">
    <source>
        <dbReference type="Proteomes" id="UP001310594"/>
    </source>
</evidence>
<comment type="caution">
    <text evidence="2">The sequence shown here is derived from an EMBL/GenBank/DDBJ whole genome shotgun (WGS) entry which is preliminary data.</text>
</comment>